<feature type="transmembrane region" description="Helical" evidence="7">
    <location>
        <begin position="197"/>
        <end position="217"/>
    </location>
</feature>
<reference evidence="9 10" key="1">
    <citation type="submission" date="2019-06" db="EMBL/GenBank/DDBJ databases">
        <title>Whole genome shotgun sequence of Pseudonocardia hydrocarbonoxydans NBRC 14498.</title>
        <authorList>
            <person name="Hosoyama A."/>
            <person name="Uohara A."/>
            <person name="Ohji S."/>
            <person name="Ichikawa N."/>
        </authorList>
    </citation>
    <scope>NUCLEOTIDE SEQUENCE [LARGE SCALE GENOMIC DNA]</scope>
    <source>
        <strain evidence="9 10">NBRC 14498</strain>
    </source>
</reference>
<dbReference type="InterPro" id="IPR010227">
    <property type="entry name" value="NADH_Q_OxRdtase_chainM/4"/>
</dbReference>
<dbReference type="GO" id="GO:0015990">
    <property type="term" value="P:electron transport coupled proton transport"/>
    <property type="evidence" value="ECO:0007669"/>
    <property type="project" value="TreeGrafter"/>
</dbReference>
<dbReference type="InterPro" id="IPR003918">
    <property type="entry name" value="NADH_UbQ_OxRdtase"/>
</dbReference>
<dbReference type="GO" id="GO:0048039">
    <property type="term" value="F:ubiquinone binding"/>
    <property type="evidence" value="ECO:0007669"/>
    <property type="project" value="TreeGrafter"/>
</dbReference>
<dbReference type="EMBL" id="BJNG01000034">
    <property type="protein sequence ID" value="GEC21374.1"/>
    <property type="molecule type" value="Genomic_DNA"/>
</dbReference>
<keyword evidence="10" id="KW-1185">Reference proteome</keyword>
<protein>
    <submittedName>
        <fullName evidence="9">NADH-quinone oxidoreductase subunit M</fullName>
    </submittedName>
</protein>
<feature type="transmembrane region" description="Helical" evidence="7">
    <location>
        <begin position="339"/>
        <end position="358"/>
    </location>
</feature>
<dbReference type="RefSeq" id="WP_141280200.1">
    <property type="nucleotide sequence ID" value="NZ_BAAARZ010000005.1"/>
</dbReference>
<evidence type="ECO:0000256" key="6">
    <source>
        <dbReference type="RuleBase" id="RU000320"/>
    </source>
</evidence>
<feature type="transmembrane region" description="Helical" evidence="7">
    <location>
        <begin position="69"/>
        <end position="95"/>
    </location>
</feature>
<feature type="transmembrane region" description="Helical" evidence="7">
    <location>
        <begin position="161"/>
        <end position="182"/>
    </location>
</feature>
<dbReference type="Pfam" id="PF00361">
    <property type="entry name" value="Proton_antipo_M"/>
    <property type="match status" value="1"/>
</dbReference>
<dbReference type="PANTHER" id="PTHR43507:SF1">
    <property type="entry name" value="NADH-UBIQUINONE OXIDOREDUCTASE CHAIN 4"/>
    <property type="match status" value="1"/>
</dbReference>
<keyword evidence="3 6" id="KW-0812">Transmembrane</keyword>
<dbReference type="PRINTS" id="PR01437">
    <property type="entry name" value="NUOXDRDTASE4"/>
</dbReference>
<dbReference type="OrthoDB" id="9768329at2"/>
<gene>
    <name evidence="9" type="ORF">PHY01_36570</name>
</gene>
<dbReference type="GO" id="GO:0016020">
    <property type="term" value="C:membrane"/>
    <property type="evidence" value="ECO:0007669"/>
    <property type="project" value="UniProtKB-SubCell"/>
</dbReference>
<feature type="transmembrane region" description="Helical" evidence="7">
    <location>
        <begin position="270"/>
        <end position="291"/>
    </location>
</feature>
<evidence type="ECO:0000256" key="7">
    <source>
        <dbReference type="SAM" id="Phobius"/>
    </source>
</evidence>
<dbReference type="GO" id="GO:0012505">
    <property type="term" value="C:endomembrane system"/>
    <property type="evidence" value="ECO:0007669"/>
    <property type="project" value="UniProtKB-SubCell"/>
</dbReference>
<feature type="transmembrane region" description="Helical" evidence="7">
    <location>
        <begin position="29"/>
        <end position="49"/>
    </location>
</feature>
<evidence type="ECO:0000256" key="1">
    <source>
        <dbReference type="ARBA" id="ARBA00004127"/>
    </source>
</evidence>
<evidence type="ECO:0000256" key="4">
    <source>
        <dbReference type="ARBA" id="ARBA00022989"/>
    </source>
</evidence>
<keyword evidence="4 7" id="KW-1133">Transmembrane helix</keyword>
<feature type="transmembrane region" description="Helical" evidence="7">
    <location>
        <begin position="378"/>
        <end position="400"/>
    </location>
</feature>
<feature type="transmembrane region" description="Helical" evidence="7">
    <location>
        <begin position="455"/>
        <end position="478"/>
    </location>
</feature>
<evidence type="ECO:0000313" key="9">
    <source>
        <dbReference type="EMBL" id="GEC21374.1"/>
    </source>
</evidence>
<dbReference type="AlphaFoldDB" id="A0A4Y3WRG3"/>
<organism evidence="9 10">
    <name type="scientific">Pseudonocardia hydrocarbonoxydans</name>
    <dbReference type="NCBI Taxonomy" id="76726"/>
    <lineage>
        <taxon>Bacteria</taxon>
        <taxon>Bacillati</taxon>
        <taxon>Actinomycetota</taxon>
        <taxon>Actinomycetes</taxon>
        <taxon>Pseudonocardiales</taxon>
        <taxon>Pseudonocardiaceae</taxon>
        <taxon>Pseudonocardia</taxon>
    </lineage>
</organism>
<feature type="transmembrane region" description="Helical" evidence="7">
    <location>
        <begin position="237"/>
        <end position="258"/>
    </location>
</feature>
<dbReference type="GO" id="GO:0042773">
    <property type="term" value="P:ATP synthesis coupled electron transport"/>
    <property type="evidence" value="ECO:0007669"/>
    <property type="project" value="InterPro"/>
</dbReference>
<dbReference type="PANTHER" id="PTHR43507">
    <property type="entry name" value="NADH-UBIQUINONE OXIDOREDUCTASE CHAIN 4"/>
    <property type="match status" value="1"/>
</dbReference>
<comment type="caution">
    <text evidence="9">The sequence shown here is derived from an EMBL/GenBank/DDBJ whole genome shotgun (WGS) entry which is preliminary data.</text>
</comment>
<dbReference type="GO" id="GO:0003954">
    <property type="term" value="F:NADH dehydrogenase activity"/>
    <property type="evidence" value="ECO:0007669"/>
    <property type="project" value="TreeGrafter"/>
</dbReference>
<feature type="transmembrane region" description="Helical" evidence="7">
    <location>
        <begin position="107"/>
        <end position="125"/>
    </location>
</feature>
<evidence type="ECO:0000256" key="2">
    <source>
        <dbReference type="ARBA" id="ARBA00009025"/>
    </source>
</evidence>
<feature type="transmembrane region" description="Helical" evidence="7">
    <location>
        <begin position="298"/>
        <end position="319"/>
    </location>
</feature>
<dbReference type="Proteomes" id="UP000320338">
    <property type="component" value="Unassembled WGS sequence"/>
</dbReference>
<name>A0A4Y3WRG3_9PSEU</name>
<evidence type="ECO:0000313" key="10">
    <source>
        <dbReference type="Proteomes" id="UP000320338"/>
    </source>
</evidence>
<keyword evidence="5 7" id="KW-0472">Membrane</keyword>
<evidence type="ECO:0000256" key="3">
    <source>
        <dbReference type="ARBA" id="ARBA00022692"/>
    </source>
</evidence>
<evidence type="ECO:0000256" key="5">
    <source>
        <dbReference type="ARBA" id="ARBA00023136"/>
    </source>
</evidence>
<sequence>MLSVVVFAPLALGLVLLAVPRVPDRVVLWSWVAVSVADLALVVALWIGYDPVSGIGHETNLRWIPTVSAGYHVGVDGLSLPLVAMTAVVFAACAVYSLRERRAVRPYVVLFLLLQTASLGLFVALDLILFFVFFDVSIVAMYFVIAGWGHGERARASALQFFLYTFLGSLVMLLGFIGLYLAGGTFDIVELAASNPLAGQGVLGGLVLLALVVGLAIKTPTVPFHTWLPPAHGDAPAAGSAVLAAVLLKMGTYGFVRIVMPILPESWRQYASVIVIVGVVSVVYGALVALAQTDLKRMIAYTSVNHMGYVILGVGAAGLVAGGAEQARTLAVTGAVTQMVSHGLITGALFLLTGVLHARGGTYDMAAYSGLARPAPRFALLFAVAAFASLGLPGFSGFIAEFQIFTGSLGQAPVATAIALLGILLTAALFLLALQRVFLGATEVPAGRHIGDVTAVEATAIVPLLLLALVVGVFPAFLLEVVEPAARAVVELVAR</sequence>
<feature type="domain" description="NADH:quinone oxidoreductase/Mrp antiporter transmembrane" evidence="8">
    <location>
        <begin position="124"/>
        <end position="425"/>
    </location>
</feature>
<feature type="transmembrane region" description="Helical" evidence="7">
    <location>
        <begin position="131"/>
        <end position="149"/>
    </location>
</feature>
<comment type="subcellular location">
    <subcellularLocation>
        <location evidence="1">Endomembrane system</location>
        <topology evidence="1">Multi-pass membrane protein</topology>
    </subcellularLocation>
    <subcellularLocation>
        <location evidence="6">Membrane</location>
        <topology evidence="6">Multi-pass membrane protein</topology>
    </subcellularLocation>
</comment>
<proteinExistence type="inferred from homology"/>
<feature type="transmembrane region" description="Helical" evidence="7">
    <location>
        <begin position="412"/>
        <end position="434"/>
    </location>
</feature>
<feature type="transmembrane region" description="Helical" evidence="7">
    <location>
        <begin position="6"/>
        <end position="22"/>
    </location>
</feature>
<evidence type="ECO:0000259" key="8">
    <source>
        <dbReference type="Pfam" id="PF00361"/>
    </source>
</evidence>
<accession>A0A4Y3WRG3</accession>
<dbReference type="NCBIfam" id="TIGR01972">
    <property type="entry name" value="NDH_I_M"/>
    <property type="match status" value="1"/>
</dbReference>
<dbReference type="GO" id="GO:0008137">
    <property type="term" value="F:NADH dehydrogenase (ubiquinone) activity"/>
    <property type="evidence" value="ECO:0007669"/>
    <property type="project" value="InterPro"/>
</dbReference>
<dbReference type="InterPro" id="IPR001750">
    <property type="entry name" value="ND/Mrp_TM"/>
</dbReference>
<comment type="similarity">
    <text evidence="2">Belongs to the complex I subunit 4 family.</text>
</comment>